<dbReference type="InterPro" id="IPR038740">
    <property type="entry name" value="BioF2-like_GNAT_dom"/>
</dbReference>
<evidence type="ECO:0000313" key="2">
    <source>
        <dbReference type="EMBL" id="TWT91363.1"/>
    </source>
</evidence>
<name>A0A5C5ZYJ5_9BACT</name>
<dbReference type="EMBL" id="SJPM01000015">
    <property type="protein sequence ID" value="TWT91363.1"/>
    <property type="molecule type" value="Genomic_DNA"/>
</dbReference>
<dbReference type="OrthoDB" id="9808976at2"/>
<evidence type="ECO:0000259" key="1">
    <source>
        <dbReference type="Pfam" id="PF13480"/>
    </source>
</evidence>
<proteinExistence type="predicted"/>
<organism evidence="2 3">
    <name type="scientific">Neorhodopirellula pilleata</name>
    <dbReference type="NCBI Taxonomy" id="2714738"/>
    <lineage>
        <taxon>Bacteria</taxon>
        <taxon>Pseudomonadati</taxon>
        <taxon>Planctomycetota</taxon>
        <taxon>Planctomycetia</taxon>
        <taxon>Pirellulales</taxon>
        <taxon>Pirellulaceae</taxon>
        <taxon>Neorhodopirellula</taxon>
    </lineage>
</organism>
<reference evidence="2 3" key="1">
    <citation type="submission" date="2019-02" db="EMBL/GenBank/DDBJ databases">
        <title>Deep-cultivation of Planctomycetes and their phenomic and genomic characterization uncovers novel biology.</title>
        <authorList>
            <person name="Wiegand S."/>
            <person name="Jogler M."/>
            <person name="Boedeker C."/>
            <person name="Pinto D."/>
            <person name="Vollmers J."/>
            <person name="Rivas-Marin E."/>
            <person name="Kohn T."/>
            <person name="Peeters S.H."/>
            <person name="Heuer A."/>
            <person name="Rast P."/>
            <person name="Oberbeckmann S."/>
            <person name="Bunk B."/>
            <person name="Jeske O."/>
            <person name="Meyerdierks A."/>
            <person name="Storesund J.E."/>
            <person name="Kallscheuer N."/>
            <person name="Luecker S."/>
            <person name="Lage O.M."/>
            <person name="Pohl T."/>
            <person name="Merkel B.J."/>
            <person name="Hornburger P."/>
            <person name="Mueller R.-W."/>
            <person name="Bruemmer F."/>
            <person name="Labrenz M."/>
            <person name="Spormann A.M."/>
            <person name="Op Den Camp H."/>
            <person name="Overmann J."/>
            <person name="Amann R."/>
            <person name="Jetten M.S.M."/>
            <person name="Mascher T."/>
            <person name="Medema M.H."/>
            <person name="Devos D.P."/>
            <person name="Kaster A.-K."/>
            <person name="Ovreas L."/>
            <person name="Rohde M."/>
            <person name="Galperin M.Y."/>
            <person name="Jogler C."/>
        </authorList>
    </citation>
    <scope>NUCLEOTIDE SEQUENCE [LARGE SCALE GENOMIC DNA]</scope>
    <source>
        <strain evidence="2 3">Pla100</strain>
    </source>
</reference>
<accession>A0A5C5ZYJ5</accession>
<dbReference type="RefSeq" id="WP_146581245.1">
    <property type="nucleotide sequence ID" value="NZ_SJPM01000015.1"/>
</dbReference>
<dbReference type="InterPro" id="IPR016181">
    <property type="entry name" value="Acyl_CoA_acyltransferase"/>
</dbReference>
<dbReference type="Proteomes" id="UP000316213">
    <property type="component" value="Unassembled WGS sequence"/>
</dbReference>
<comment type="caution">
    <text evidence="2">The sequence shown here is derived from an EMBL/GenBank/DDBJ whole genome shotgun (WGS) entry which is preliminary data.</text>
</comment>
<sequence>MDTTPVMLASSRLDVVAHSAESLLNDRADEWDRLAGGVPFRQSMWLRPLWQRLGHSKQSCFLTVRDGDGRIRGILPLERFGSRGWQTIGSAPCTDHVSVLCRQSDRHIVIESLATFLITQVHDRELGWDCLHFEGVIGGDPAISELLSALDRQCAYVRIGSRMSVWFRSTDETWQDFISQCSRKHRHRLRQLLRQLESVDDGMRVTFPADETELAKYVNELIRLHQVHWQSQAEPGSYAADEMIHFIHDVALNAFRQERLFLPVLIRADPATGLDDVLAVQLHLIGDDGRLYCYSTGVNYEYSDRKPGNTLNAFVLRYAHENNFAGIDFMRGDEEYKSRIQAEPTPLLNIDVFAPTRIGRLKLSGHDISLCIKQSYRQLRNRPLNTVFGIDDAFDSRFRSTLPLHIDPIELNHKAESLCDDAPVIYPIGEYAIH</sequence>
<gene>
    <name evidence="2" type="ORF">Pla100_52110</name>
</gene>
<evidence type="ECO:0000313" key="3">
    <source>
        <dbReference type="Proteomes" id="UP000316213"/>
    </source>
</evidence>
<feature type="domain" description="BioF2-like acetyltransferase" evidence="1">
    <location>
        <begin position="183"/>
        <end position="338"/>
    </location>
</feature>
<protein>
    <recommendedName>
        <fullName evidence="1">BioF2-like acetyltransferase domain-containing protein</fullName>
    </recommendedName>
</protein>
<dbReference type="AlphaFoldDB" id="A0A5C5ZYJ5"/>
<keyword evidence="3" id="KW-1185">Reference proteome</keyword>
<dbReference type="Pfam" id="PF13480">
    <property type="entry name" value="Acetyltransf_6"/>
    <property type="match status" value="1"/>
</dbReference>
<dbReference type="SUPFAM" id="SSF55729">
    <property type="entry name" value="Acyl-CoA N-acyltransferases (Nat)"/>
    <property type="match status" value="1"/>
</dbReference>